<evidence type="ECO:0000313" key="1">
    <source>
        <dbReference type="EMBL" id="KAI8534987.1"/>
    </source>
</evidence>
<comment type="caution">
    <text evidence="1">The sequence shown here is derived from an EMBL/GenBank/DDBJ whole genome shotgun (WGS) entry which is preliminary data.</text>
</comment>
<accession>A0ACC0M363</accession>
<gene>
    <name evidence="1" type="ORF">RHMOL_Rhmol10G0139700</name>
</gene>
<dbReference type="EMBL" id="CM046397">
    <property type="protein sequence ID" value="KAI8534987.1"/>
    <property type="molecule type" value="Genomic_DNA"/>
</dbReference>
<dbReference type="Proteomes" id="UP001062846">
    <property type="component" value="Chromosome 10"/>
</dbReference>
<evidence type="ECO:0000313" key="2">
    <source>
        <dbReference type="Proteomes" id="UP001062846"/>
    </source>
</evidence>
<protein>
    <submittedName>
        <fullName evidence="1">Uncharacterized protein</fullName>
    </submittedName>
</protein>
<reference evidence="1" key="1">
    <citation type="submission" date="2022-02" db="EMBL/GenBank/DDBJ databases">
        <title>Plant Genome Project.</title>
        <authorList>
            <person name="Zhang R.-G."/>
        </authorList>
    </citation>
    <scope>NUCLEOTIDE SEQUENCE</scope>
    <source>
        <strain evidence="1">AT1</strain>
    </source>
</reference>
<sequence length="189" mass="20815">MWRKADHTDGPTTTVASELPIGSISKTLSRVLSPPVGYTDPVKIEGTKAKSPTETTSGWEVRDVGKTKKVGFQSLGQPSSLETNPTKWSQQNWVDMSGLIYPWGKRVPKSAHPWKHSAIEEVTRAIKEAQTNQATVELAQKVVEDKLVVAEKMLVEERKNIAVLKGQLEASKKASENALERNTQTILAL</sequence>
<name>A0ACC0M363_RHOML</name>
<keyword evidence="2" id="KW-1185">Reference proteome</keyword>
<proteinExistence type="predicted"/>
<organism evidence="1 2">
    <name type="scientific">Rhododendron molle</name>
    <name type="common">Chinese azalea</name>
    <name type="synonym">Azalea mollis</name>
    <dbReference type="NCBI Taxonomy" id="49168"/>
    <lineage>
        <taxon>Eukaryota</taxon>
        <taxon>Viridiplantae</taxon>
        <taxon>Streptophyta</taxon>
        <taxon>Embryophyta</taxon>
        <taxon>Tracheophyta</taxon>
        <taxon>Spermatophyta</taxon>
        <taxon>Magnoliopsida</taxon>
        <taxon>eudicotyledons</taxon>
        <taxon>Gunneridae</taxon>
        <taxon>Pentapetalae</taxon>
        <taxon>asterids</taxon>
        <taxon>Ericales</taxon>
        <taxon>Ericaceae</taxon>
        <taxon>Ericoideae</taxon>
        <taxon>Rhodoreae</taxon>
        <taxon>Rhododendron</taxon>
    </lineage>
</organism>